<feature type="region of interest" description="Disordered" evidence="1">
    <location>
        <begin position="390"/>
        <end position="440"/>
    </location>
</feature>
<protein>
    <submittedName>
        <fullName evidence="3">Xanthine dehydrogenase family protein molybdopterin-binding subunit</fullName>
    </submittedName>
</protein>
<evidence type="ECO:0000256" key="1">
    <source>
        <dbReference type="SAM" id="MobiDB-lite"/>
    </source>
</evidence>
<keyword evidence="4" id="KW-1185">Reference proteome</keyword>
<dbReference type="SMART" id="SM01008">
    <property type="entry name" value="Ald_Xan_dh_C"/>
    <property type="match status" value="1"/>
</dbReference>
<name>A0A4P7GMI5_9ACTN</name>
<reference evidence="3 4" key="1">
    <citation type="submission" date="2019-03" db="EMBL/GenBank/DDBJ databases">
        <title>Three New Species of Nocardioides, Nocardioides euryhalodurans sp. nov., Nocardioides seonyuensis sp. nov. and Nocardioides eburneoflavus sp. nov., Iolated from Soil.</title>
        <authorList>
            <person name="Roh S.G."/>
            <person name="Lee C."/>
            <person name="Kim M.-K."/>
            <person name="Kim S.B."/>
        </authorList>
    </citation>
    <scope>NUCLEOTIDE SEQUENCE [LARGE SCALE GENOMIC DNA]</scope>
    <source>
        <strain evidence="3 4">MMS17-SY117</strain>
    </source>
</reference>
<dbReference type="OrthoDB" id="9767994at2"/>
<evidence type="ECO:0000313" key="3">
    <source>
        <dbReference type="EMBL" id="QBR93129.1"/>
    </source>
</evidence>
<dbReference type="PANTHER" id="PTHR47495:SF1">
    <property type="entry name" value="BLL3820 PROTEIN"/>
    <property type="match status" value="1"/>
</dbReference>
<dbReference type="InterPro" id="IPR037165">
    <property type="entry name" value="AldOxase/xan_DH_Mopterin-bd_sf"/>
</dbReference>
<dbReference type="SUPFAM" id="SSF56003">
    <property type="entry name" value="Molybdenum cofactor-binding domain"/>
    <property type="match status" value="2"/>
</dbReference>
<dbReference type="RefSeq" id="WP_135078240.1">
    <property type="nucleotide sequence ID" value="NZ_CP038267.1"/>
</dbReference>
<evidence type="ECO:0000313" key="4">
    <source>
        <dbReference type="Proteomes" id="UP000294894"/>
    </source>
</evidence>
<sequence length="671" mass="70694">MSTVPAHVEANPRLGTWISVADGQVEVHVGKVELGQGILTALAQVAADALALPLARVRMVTAHTTRGPDQGLTAGSLSVLQSAPALRRVGGVVRALAGPTAPEAAYVDRVAALDPDTDLREVAPADPAPVSVVGRSEPRLDLPDKVLGRPRFLADQRPPGLLHGRVLRPPSPGARLLALDEDWKAPGVELVRDGSFLGVVGEREVDVDRALERLGRDARWDEGDLLPDEDDLVAWLRSGEHEEVPVLDEGTLPEPTLSATYSKPFLAHGSIAPSTAIARWDDDLLHVMSHSQGIHALRDALAAVLGIPAVDVTVEHVENAGCYGHNAADDAALDAALLARAVPGRPVLARWTRPDELTWGPLSSAMTATLSATLEGGRVTGWSHDVWSQGHSSRPGFRGTPGLLAGAHLAEPTPLPPAHDPPLAAGGGTTRNAVPGYTVGPRRVAGHRKLDSPLRTSAMRALGAYLNVFAIECFLDELADAAGADPLQLRLDHLDDPRGVRVLETAGRLAEWGAPLPEDVGRGLGYARYKGTGAHCAVVAEVAVHSEVRVRRLTVVADVGEVVNPDGARNQLEGGATQATSWTLHERVRFDRHRLLTTDWETYPVLRFSEAPPVAVELVASAEPPVGAGEAAQGPTAAALANAVHAALGVRVRDLPLTPDAIVRAIEAADA</sequence>
<dbReference type="KEGG" id="noy:EXE57_13260"/>
<dbReference type="EMBL" id="CP038267">
    <property type="protein sequence ID" value="QBR93129.1"/>
    <property type="molecule type" value="Genomic_DNA"/>
</dbReference>
<dbReference type="PANTHER" id="PTHR47495">
    <property type="entry name" value="ALDEHYDE DEHYDROGENASE"/>
    <property type="match status" value="1"/>
</dbReference>
<organism evidence="3 4">
    <name type="scientific">Nocardioides euryhalodurans</name>
    <dbReference type="NCBI Taxonomy" id="2518370"/>
    <lineage>
        <taxon>Bacteria</taxon>
        <taxon>Bacillati</taxon>
        <taxon>Actinomycetota</taxon>
        <taxon>Actinomycetes</taxon>
        <taxon>Propionibacteriales</taxon>
        <taxon>Nocardioidaceae</taxon>
        <taxon>Nocardioides</taxon>
    </lineage>
</organism>
<feature type="domain" description="Aldehyde oxidase/xanthine dehydrogenase a/b hammerhead" evidence="2">
    <location>
        <begin position="147"/>
        <end position="224"/>
    </location>
</feature>
<gene>
    <name evidence="3" type="ORF">EXE57_13260</name>
</gene>
<dbReference type="Gene3D" id="3.90.1170.50">
    <property type="entry name" value="Aldehyde oxidase/xanthine dehydrogenase, a/b hammerhead"/>
    <property type="match status" value="1"/>
</dbReference>
<proteinExistence type="predicted"/>
<dbReference type="Pfam" id="PF20256">
    <property type="entry name" value="MoCoBD_2"/>
    <property type="match status" value="2"/>
</dbReference>
<accession>A0A4P7GMI5</accession>
<dbReference type="InterPro" id="IPR046867">
    <property type="entry name" value="AldOxase/xan_DH_MoCoBD2"/>
</dbReference>
<dbReference type="Pfam" id="PF02738">
    <property type="entry name" value="MoCoBD_1"/>
    <property type="match status" value="1"/>
</dbReference>
<dbReference type="Gene3D" id="3.30.365.10">
    <property type="entry name" value="Aldehyde oxidase/xanthine dehydrogenase, molybdopterin binding domain"/>
    <property type="match status" value="4"/>
</dbReference>
<evidence type="ECO:0000259" key="2">
    <source>
        <dbReference type="SMART" id="SM01008"/>
    </source>
</evidence>
<dbReference type="InterPro" id="IPR052516">
    <property type="entry name" value="N-heterocyclic_Hydroxylase"/>
</dbReference>
<dbReference type="GO" id="GO:0016491">
    <property type="term" value="F:oxidoreductase activity"/>
    <property type="evidence" value="ECO:0007669"/>
    <property type="project" value="InterPro"/>
</dbReference>
<dbReference type="InterPro" id="IPR008274">
    <property type="entry name" value="AldOxase/xan_DH_MoCoBD1"/>
</dbReference>
<dbReference type="InterPro" id="IPR000674">
    <property type="entry name" value="Ald_Oxase/Xan_DH_a/b"/>
</dbReference>
<dbReference type="Proteomes" id="UP000294894">
    <property type="component" value="Chromosome"/>
</dbReference>
<dbReference type="AlphaFoldDB" id="A0A4P7GMI5"/>